<dbReference type="STRING" id="65393.PCC7424_2387"/>
<sequence length="315" mass="35852">MFLKDELEQNGIASCIPELISCNLLSQELDYALRPNLHERKIQPYGFIVCNHHTLTLNKELVELPYFELDEARNLADGCHSFLVFTEGQFKGMLILEQAVNSELKLCQLQEDLDSVICTTDIQGVTKIICNTGVFIHEYRQWRRKPSVKLMMKKILTEIPDCNPEILQSILEFCFHELSPRNIGNILVWCLSPQIPSELISLLPNTSLGNVKKNVEVKINSSEDLPILRHVLMFTDGATLLDYEGNIIGIGIHLKYSETSLQLVLSYKGTRHTSAKRFSYDFPETLIFVVSDDGPVTIFCQGMSIGNLEECFCRY</sequence>
<dbReference type="RefSeq" id="WP_015954412.1">
    <property type="nucleotide sequence ID" value="NC_011729.1"/>
</dbReference>
<dbReference type="Proteomes" id="UP000002384">
    <property type="component" value="Chromosome"/>
</dbReference>
<proteinExistence type="predicted"/>
<evidence type="ECO:0000313" key="3">
    <source>
        <dbReference type="Proteomes" id="UP000002384"/>
    </source>
</evidence>
<dbReference type="Pfam" id="PF02457">
    <property type="entry name" value="DAC"/>
    <property type="match status" value="1"/>
</dbReference>
<gene>
    <name evidence="2" type="ordered locus">PCC7424_2387</name>
</gene>
<dbReference type="SUPFAM" id="SSF143597">
    <property type="entry name" value="YojJ-like"/>
    <property type="match status" value="1"/>
</dbReference>
<dbReference type="AlphaFoldDB" id="B7KIX2"/>
<dbReference type="HOGENOM" id="CLU_859898_0_0_3"/>
<dbReference type="InterPro" id="IPR048557">
    <property type="entry name" value="DACNK"/>
</dbReference>
<dbReference type="PROSITE" id="PS51794">
    <property type="entry name" value="DAC"/>
    <property type="match status" value="1"/>
</dbReference>
<dbReference type="KEGG" id="cyc:PCC7424_2387"/>
<dbReference type="Gene3D" id="3.40.1700.10">
    <property type="entry name" value="DNA integrity scanning protein, DisA, N-terminal domain"/>
    <property type="match status" value="1"/>
</dbReference>
<organism evidence="2 3">
    <name type="scientific">Gloeothece citriformis (strain PCC 7424)</name>
    <name type="common">Cyanothece sp. (strain PCC 7424)</name>
    <dbReference type="NCBI Taxonomy" id="65393"/>
    <lineage>
        <taxon>Bacteria</taxon>
        <taxon>Bacillati</taxon>
        <taxon>Cyanobacteriota</taxon>
        <taxon>Cyanophyceae</taxon>
        <taxon>Oscillatoriophycideae</taxon>
        <taxon>Chroococcales</taxon>
        <taxon>Aphanothecaceae</taxon>
        <taxon>Gloeothece</taxon>
        <taxon>Gloeothece citriformis</taxon>
    </lineage>
</organism>
<evidence type="ECO:0000313" key="2">
    <source>
        <dbReference type="EMBL" id="ACK70808.1"/>
    </source>
</evidence>
<reference evidence="3" key="1">
    <citation type="journal article" date="2011" name="MBio">
        <title>Novel metabolic attributes of the genus Cyanothece, comprising a group of unicellular nitrogen-fixing Cyanobacteria.</title>
        <authorList>
            <person name="Bandyopadhyay A."/>
            <person name="Elvitigala T."/>
            <person name="Welsh E."/>
            <person name="Stockel J."/>
            <person name="Liberton M."/>
            <person name="Min H."/>
            <person name="Sherman L.A."/>
            <person name="Pakrasi H.B."/>
        </authorList>
    </citation>
    <scope>NUCLEOTIDE SEQUENCE [LARGE SCALE GENOMIC DNA]</scope>
    <source>
        <strain evidence="3">PCC 7424</strain>
    </source>
</reference>
<name>B7KIX2_GLOC7</name>
<evidence type="ECO:0000259" key="1">
    <source>
        <dbReference type="PROSITE" id="PS51794"/>
    </source>
</evidence>
<dbReference type="Pfam" id="PF21753">
    <property type="entry name" value="DACNK"/>
    <property type="match status" value="1"/>
</dbReference>
<protein>
    <recommendedName>
        <fullName evidence="1">DAC domain-containing protein</fullName>
    </recommendedName>
</protein>
<dbReference type="InterPro" id="IPR036888">
    <property type="entry name" value="DNA_integrity_DisA_N_sf"/>
</dbReference>
<dbReference type="InterPro" id="IPR003390">
    <property type="entry name" value="DNA_integrity_scan_DisA_N"/>
</dbReference>
<keyword evidence="3" id="KW-1185">Reference proteome</keyword>
<accession>B7KIX2</accession>
<feature type="domain" description="DAC" evidence="1">
    <location>
        <begin position="149"/>
        <end position="310"/>
    </location>
</feature>
<dbReference type="eggNOG" id="COG1624">
    <property type="taxonomic scope" value="Bacteria"/>
</dbReference>
<dbReference type="EMBL" id="CP001291">
    <property type="protein sequence ID" value="ACK70808.1"/>
    <property type="molecule type" value="Genomic_DNA"/>
</dbReference>